<feature type="compositionally biased region" description="Polar residues" evidence="1">
    <location>
        <begin position="115"/>
        <end position="132"/>
    </location>
</feature>
<keyword evidence="3" id="KW-1185">Reference proteome</keyword>
<proteinExistence type="predicted"/>
<dbReference type="Proteomes" id="UP000011625">
    <property type="component" value="Unassembled WGS sequence"/>
</dbReference>
<dbReference type="PATRIC" id="fig|1227456.3.peg.2592"/>
<feature type="compositionally biased region" description="Low complexity" evidence="1">
    <location>
        <begin position="70"/>
        <end position="100"/>
    </location>
</feature>
<evidence type="ECO:0000313" key="2">
    <source>
        <dbReference type="EMBL" id="EMA51018.1"/>
    </source>
</evidence>
<evidence type="ECO:0000313" key="3">
    <source>
        <dbReference type="Proteomes" id="UP000011625"/>
    </source>
</evidence>
<name>M0N0G4_9EURY</name>
<gene>
    <name evidence="2" type="ORF">C450_12815</name>
</gene>
<organism evidence="2 3">
    <name type="scientific">Halococcus salifodinae DSM 8989</name>
    <dbReference type="NCBI Taxonomy" id="1227456"/>
    <lineage>
        <taxon>Archaea</taxon>
        <taxon>Methanobacteriati</taxon>
        <taxon>Methanobacteriota</taxon>
        <taxon>Stenosarchaea group</taxon>
        <taxon>Halobacteria</taxon>
        <taxon>Halobacteriales</taxon>
        <taxon>Halococcaceae</taxon>
        <taxon>Halococcus</taxon>
    </lineage>
</organism>
<dbReference type="AlphaFoldDB" id="M0N0G4"/>
<dbReference type="EMBL" id="AOME01000069">
    <property type="protein sequence ID" value="EMA51018.1"/>
    <property type="molecule type" value="Genomic_DNA"/>
</dbReference>
<feature type="region of interest" description="Disordered" evidence="1">
    <location>
        <begin position="66"/>
        <end position="150"/>
    </location>
</feature>
<dbReference type="STRING" id="1227456.C450_12815"/>
<sequence>MLAVIGAGLSIDAPKRYAGWWRRRPETYIRTFSLHGPIDMIMDRRQYLAGWGSMTGFALLAGCSQLASRSGNESGDGESNSTNGDNGESSDSNSSGSESSDGSDDTGSDGEALETGQTPPKETGTPFENTATVPEGEGLETGQAPNETSE</sequence>
<accession>M0N0G4</accession>
<protein>
    <submittedName>
        <fullName evidence="2">Uncharacterized protein</fullName>
    </submittedName>
</protein>
<comment type="caution">
    <text evidence="2">The sequence shown here is derived from an EMBL/GenBank/DDBJ whole genome shotgun (WGS) entry which is preliminary data.</text>
</comment>
<feature type="compositionally biased region" description="Acidic residues" evidence="1">
    <location>
        <begin position="101"/>
        <end position="112"/>
    </location>
</feature>
<evidence type="ECO:0000256" key="1">
    <source>
        <dbReference type="SAM" id="MobiDB-lite"/>
    </source>
</evidence>
<reference evidence="2 3" key="1">
    <citation type="journal article" date="2014" name="PLoS Genet.">
        <title>Phylogenetically driven sequencing of extremely halophilic archaea reveals strategies for static and dynamic osmo-response.</title>
        <authorList>
            <person name="Becker E.A."/>
            <person name="Seitzer P.M."/>
            <person name="Tritt A."/>
            <person name="Larsen D."/>
            <person name="Krusor M."/>
            <person name="Yao A.I."/>
            <person name="Wu D."/>
            <person name="Madern D."/>
            <person name="Eisen J.A."/>
            <person name="Darling A.E."/>
            <person name="Facciotti M.T."/>
        </authorList>
    </citation>
    <scope>NUCLEOTIDE SEQUENCE [LARGE SCALE GENOMIC DNA]</scope>
    <source>
        <strain evidence="2 3">DSM 8989</strain>
    </source>
</reference>